<name>A0ABT9FGA7_9GAMM</name>
<dbReference type="Gene3D" id="3.40.30.10">
    <property type="entry name" value="Glutaredoxin"/>
    <property type="match status" value="1"/>
</dbReference>
<dbReference type="RefSeq" id="WP_305472559.1">
    <property type="nucleotide sequence ID" value="NZ_JAUYVT010000014.1"/>
</dbReference>
<sequence length="223" mass="25493">MTSKQIYYFLFPERQLESYVVAIMGLVKRDRVSFYTYSLNDVPKLIKYVTALPNLPVLVEQRNVVSGGFTSILHYLDSRIPEPALASYESNLFAKELSMYSVLFDKLNGLISKIERASASELEISNAFTSVFEECELVSAGGYLVYRGKFNIVDCLMLGFVSMCEDLDYKYISSIDLYPNFEKYIASLSSYAYKNKLLDSLNNSRVTTPFWEKPGFDINLYIS</sequence>
<evidence type="ECO:0000313" key="2">
    <source>
        <dbReference type="Proteomes" id="UP001177212"/>
    </source>
</evidence>
<reference evidence="1" key="1">
    <citation type="submission" date="2023-07" db="EMBL/GenBank/DDBJ databases">
        <title>Genome content predicts the carbon catabolic preferences of heterotrophic bacteria.</title>
        <authorList>
            <person name="Gralka M."/>
        </authorList>
    </citation>
    <scope>NUCLEOTIDE SEQUENCE</scope>
    <source>
        <strain evidence="1">4G09</strain>
    </source>
</reference>
<keyword evidence="2" id="KW-1185">Reference proteome</keyword>
<gene>
    <name evidence="1" type="ORF">Q8W34_14325</name>
</gene>
<proteinExistence type="predicted"/>
<comment type="caution">
    <text evidence="1">The sequence shown here is derived from an EMBL/GenBank/DDBJ whole genome shotgun (WGS) entry which is preliminary data.</text>
</comment>
<protein>
    <recommendedName>
        <fullName evidence="3">Glutathione S-transferase</fullName>
    </recommendedName>
</protein>
<evidence type="ECO:0008006" key="3">
    <source>
        <dbReference type="Google" id="ProtNLM"/>
    </source>
</evidence>
<dbReference type="Gene3D" id="1.20.1050.10">
    <property type="match status" value="1"/>
</dbReference>
<accession>A0ABT9FGA7</accession>
<dbReference type="EMBL" id="JAUYVT010000014">
    <property type="protein sequence ID" value="MDP2565819.1"/>
    <property type="molecule type" value="Genomic_DNA"/>
</dbReference>
<dbReference type="Proteomes" id="UP001177212">
    <property type="component" value="Unassembled WGS sequence"/>
</dbReference>
<organism evidence="1 2">
    <name type="scientific">Pseudoalteromonas marina</name>
    <dbReference type="NCBI Taxonomy" id="267375"/>
    <lineage>
        <taxon>Bacteria</taxon>
        <taxon>Pseudomonadati</taxon>
        <taxon>Pseudomonadota</taxon>
        <taxon>Gammaproteobacteria</taxon>
        <taxon>Alteromonadales</taxon>
        <taxon>Pseudoalteromonadaceae</taxon>
        <taxon>Pseudoalteromonas</taxon>
    </lineage>
</organism>
<evidence type="ECO:0000313" key="1">
    <source>
        <dbReference type="EMBL" id="MDP2565819.1"/>
    </source>
</evidence>